<dbReference type="Gene3D" id="1.10.340.20">
    <property type="entry name" value="Apc36109-like domain"/>
    <property type="match status" value="1"/>
</dbReference>
<proteinExistence type="predicted"/>
<dbReference type="Pfam" id="PF08958">
    <property type="entry name" value="DUF1871"/>
    <property type="match status" value="1"/>
</dbReference>
<name>A0ABZ3CL11_9STAP</name>
<dbReference type="EMBL" id="CP138333">
    <property type="protein sequence ID" value="WZX30097.1"/>
    <property type="molecule type" value="Genomic_DNA"/>
</dbReference>
<dbReference type="Proteomes" id="UP001455384">
    <property type="component" value="Chromosome"/>
</dbReference>
<evidence type="ECO:0000313" key="1">
    <source>
        <dbReference type="EMBL" id="WZX30097.1"/>
    </source>
</evidence>
<accession>A0ABZ3CL11</accession>
<sequence length="86" mass="10037">MNPEGNIELYRLLKEWDPLGLEAEDFDYDAEIYDSMEVLHRTGDAEQAGREIQQIFLHSFEMEIPLEKIRPVAEKGLEIVELYKAP</sequence>
<organism evidence="1 2">
    <name type="scientific">Salinicoccus bachuensis</name>
    <dbReference type="NCBI Taxonomy" id="3136731"/>
    <lineage>
        <taxon>Bacteria</taxon>
        <taxon>Bacillati</taxon>
        <taxon>Bacillota</taxon>
        <taxon>Bacilli</taxon>
        <taxon>Bacillales</taxon>
        <taxon>Staphylococcaceae</taxon>
        <taxon>Salinicoccus</taxon>
    </lineage>
</organism>
<dbReference type="InterPro" id="IPR023162">
    <property type="entry name" value="Apc36109-like_dom_sf"/>
</dbReference>
<protein>
    <submittedName>
        <fullName evidence="1">DUF1871 family protein</fullName>
    </submittedName>
</protein>
<dbReference type="InterPro" id="IPR015053">
    <property type="entry name" value="DUF1871"/>
</dbReference>
<reference evidence="2" key="1">
    <citation type="submission" date="2023-10" db="EMBL/GenBank/DDBJ databases">
        <title>Genome analysis and identification of Salinococcus sp. Bachu38 nov., a PGPR from the rhizosphere of Tamarix.</title>
        <authorList>
            <person name="Liang Z."/>
            <person name="Zhang X."/>
            <person name="Jia J."/>
            <person name="Chen X."/>
            <person name="Wang Y."/>
            <person name="Wang Q."/>
            <person name="Wang R."/>
        </authorList>
    </citation>
    <scope>NUCLEOTIDE SEQUENCE [LARGE SCALE GENOMIC DNA]</scope>
    <source>
        <strain evidence="2">Bachu38</strain>
    </source>
</reference>
<keyword evidence="2" id="KW-1185">Reference proteome</keyword>
<evidence type="ECO:0000313" key="2">
    <source>
        <dbReference type="Proteomes" id="UP001455384"/>
    </source>
</evidence>
<dbReference type="RefSeq" id="WP_342388620.1">
    <property type="nucleotide sequence ID" value="NZ_CP138333.2"/>
</dbReference>
<dbReference type="SUPFAM" id="SSF116922">
    <property type="entry name" value="YugE-like"/>
    <property type="match status" value="1"/>
</dbReference>
<gene>
    <name evidence="1" type="ORF">RQP18_02660</name>
</gene>